<organism evidence="1 2">
    <name type="scientific">Berkelbacteria bacterium GW2011_GWA2_38_9</name>
    <dbReference type="NCBI Taxonomy" id="1618334"/>
    <lineage>
        <taxon>Bacteria</taxon>
        <taxon>Candidatus Berkelbacteria</taxon>
    </lineage>
</organism>
<proteinExistence type="predicted"/>
<evidence type="ECO:0000313" key="2">
    <source>
        <dbReference type="Proteomes" id="UP000033934"/>
    </source>
</evidence>
<dbReference type="AlphaFoldDB" id="A0A0G0NNU1"/>
<sequence>AAGNVIKDITAQHDEPIPMEKFVGLADDGTPAITNPGINSNFGPSQNIAFAYYFNEYGHVNNHQSMNAIGINHERPRSFQILDKNISEIPGFNASKTTTYDGVLRHNFLQFEYKESGQDADYPNNPLSRSIWQEGLDYLRAPLYDYVMTTLVGENGRQREARINIEAKNINLSDGIINVTGKGYPGGMAGFSADDTWDVGGNYTHPIGSNSIQYPGYADNPGNGAGYGGGKGATSDNPWSGCSGSYGGNAATVNYGADDIIDTTTHNYNVTCGHTYGGRNIMAPQDLGSGGGYYDNSAHGDNSTSIGGSGGGAIHLKADLVTIDSFSDINANGGNGFFTPPFHAVVSSWSNYYDPVSTQGTLGKPGYPAQESKYSYSDPIDDNNYLWDEQARGTAGSGGSIFIEANQFDNQGRVNARGVYGAARWLKTQDPTKISQEYDRDYNSDQYFNCMESNKTHCAGAPSSGGRIAIIYDNEIHQGTIRAWGGGWTTAGDHNDVQLMTIGGSSDVVVSTAGDGTVVYQKSSNANVYNKTISIDKSVNLCLLDNCADGPTDPDANPDIDQNNSTASNGAWMLVRIKLTNNTGQDQNNISLTDDKFYNSTGWTPILPDPNFDSATDPAEIKWDGISIPNGAPEKILEYKFVISF</sequence>
<gene>
    <name evidence="1" type="ORF">UT11_C0050G0005</name>
</gene>
<protein>
    <submittedName>
        <fullName evidence="1">Uncharacterized protein</fullName>
    </submittedName>
</protein>
<evidence type="ECO:0000313" key="1">
    <source>
        <dbReference type="EMBL" id="KKQ87574.1"/>
    </source>
</evidence>
<dbReference type="Proteomes" id="UP000033934">
    <property type="component" value="Unassembled WGS sequence"/>
</dbReference>
<comment type="caution">
    <text evidence="1">The sequence shown here is derived from an EMBL/GenBank/DDBJ whole genome shotgun (WGS) entry which is preliminary data.</text>
</comment>
<accession>A0A0G0NNU1</accession>
<dbReference type="EMBL" id="LBVO01000050">
    <property type="protein sequence ID" value="KKQ87574.1"/>
    <property type="molecule type" value="Genomic_DNA"/>
</dbReference>
<feature type="non-terminal residue" evidence="1">
    <location>
        <position position="1"/>
    </location>
</feature>
<name>A0A0G0NNU1_9BACT</name>
<reference evidence="1 2" key="1">
    <citation type="journal article" date="2015" name="Nature">
        <title>rRNA introns, odd ribosomes, and small enigmatic genomes across a large radiation of phyla.</title>
        <authorList>
            <person name="Brown C.T."/>
            <person name="Hug L.A."/>
            <person name="Thomas B.C."/>
            <person name="Sharon I."/>
            <person name="Castelle C.J."/>
            <person name="Singh A."/>
            <person name="Wilkins M.J."/>
            <person name="Williams K.H."/>
            <person name="Banfield J.F."/>
        </authorList>
    </citation>
    <scope>NUCLEOTIDE SEQUENCE [LARGE SCALE GENOMIC DNA]</scope>
</reference>